<reference evidence="1" key="1">
    <citation type="submission" date="2019-08" db="EMBL/GenBank/DDBJ databases">
        <authorList>
            <person name="Kucharzyk K."/>
            <person name="Murdoch R.W."/>
            <person name="Higgins S."/>
            <person name="Loffler F."/>
        </authorList>
    </citation>
    <scope>NUCLEOTIDE SEQUENCE</scope>
</reference>
<protein>
    <submittedName>
        <fullName evidence="1">Uncharacterized protein</fullName>
    </submittedName>
</protein>
<dbReference type="AlphaFoldDB" id="A0A645BGD6"/>
<accession>A0A645BGD6</accession>
<comment type="caution">
    <text evidence="1">The sequence shown here is derived from an EMBL/GenBank/DDBJ whole genome shotgun (WGS) entry which is preliminary data.</text>
</comment>
<name>A0A645BGD6_9ZZZZ</name>
<sequence>MTRARILPLRTRRRLQIGQPLRRLQRRFAAHCRRSLQAAAAGGPLRSPENAATPLGVEMATGYACRFGERGDRRGDAASTAAGAADGRHFGGGLSTGTCWRSMCSASVVYSDFENIRDTAEAIRAVAIRPITSE</sequence>
<evidence type="ECO:0000313" key="1">
    <source>
        <dbReference type="EMBL" id="MPM64407.1"/>
    </source>
</evidence>
<gene>
    <name evidence="1" type="ORF">SDC9_111293</name>
</gene>
<dbReference type="EMBL" id="VSSQ01019933">
    <property type="protein sequence ID" value="MPM64407.1"/>
    <property type="molecule type" value="Genomic_DNA"/>
</dbReference>
<proteinExistence type="predicted"/>
<organism evidence="1">
    <name type="scientific">bioreactor metagenome</name>
    <dbReference type="NCBI Taxonomy" id="1076179"/>
    <lineage>
        <taxon>unclassified sequences</taxon>
        <taxon>metagenomes</taxon>
        <taxon>ecological metagenomes</taxon>
    </lineage>
</organism>